<comment type="caution">
    <text evidence="1">The sequence shown here is derived from an EMBL/GenBank/DDBJ whole genome shotgun (WGS) entry which is preliminary data.</text>
</comment>
<evidence type="ECO:0000313" key="2">
    <source>
        <dbReference type="Proteomes" id="UP000323425"/>
    </source>
</evidence>
<accession>A0A5M9IVQ3</accession>
<organism evidence="1 2">
    <name type="scientific">Pseudomonas extremaustralis</name>
    <dbReference type="NCBI Taxonomy" id="359110"/>
    <lineage>
        <taxon>Bacteria</taxon>
        <taxon>Pseudomonadati</taxon>
        <taxon>Pseudomonadota</taxon>
        <taxon>Gammaproteobacteria</taxon>
        <taxon>Pseudomonadales</taxon>
        <taxon>Pseudomonadaceae</taxon>
        <taxon>Pseudomonas</taxon>
    </lineage>
</organism>
<dbReference type="AlphaFoldDB" id="A0A5M9IVQ3"/>
<gene>
    <name evidence="1" type="ORF">FX985_00914</name>
</gene>
<sequence>MTTVRRKANYRVSLSAITRFTRAQAAEFYSIHIELHSLFGQYAFVIEINKDTPQSHQLLQLAFAKDIKTGTYPVDGSSSKFHQLLLLLFNGRPEDEKFTQYEAKSGTVHVEAHRDKDHEHFSIKIAVTVESADGESFAIEGKSEIYLKHRQ</sequence>
<dbReference type="RefSeq" id="WP_150292676.1">
    <property type="nucleotide sequence ID" value="NZ_VTFH01000001.1"/>
</dbReference>
<protein>
    <submittedName>
        <fullName evidence="1">Uncharacterized protein</fullName>
    </submittedName>
</protein>
<evidence type="ECO:0000313" key="1">
    <source>
        <dbReference type="EMBL" id="KAA8560864.1"/>
    </source>
</evidence>
<dbReference type="Proteomes" id="UP000323425">
    <property type="component" value="Unassembled WGS sequence"/>
</dbReference>
<name>A0A5M9IVQ3_9PSED</name>
<dbReference type="EMBL" id="VTFH01000001">
    <property type="protein sequence ID" value="KAA8560864.1"/>
    <property type="molecule type" value="Genomic_DNA"/>
</dbReference>
<proteinExistence type="predicted"/>
<reference evidence="1 2" key="1">
    <citation type="journal article" date="2018" name="Plant Biotechnol. Rep.">
        <title>Diversity and antifungal activity of endophytic bacteria associated with Panax ginseng seedlings.</title>
        <authorList>
            <person name="Park J.M."/>
            <person name="Hong C.E."/>
            <person name="Jo S.H."/>
        </authorList>
    </citation>
    <scope>NUCLEOTIDE SEQUENCE [LARGE SCALE GENOMIC DNA]</scope>
    <source>
        <strain evidence="1 2">PgKB38</strain>
    </source>
</reference>